<reference evidence="1 2" key="1">
    <citation type="submission" date="2023-07" db="EMBL/GenBank/DDBJ databases">
        <title>Sorghum-associated microbial communities from plants grown in Nebraska, USA.</title>
        <authorList>
            <person name="Schachtman D."/>
        </authorList>
    </citation>
    <scope>NUCLEOTIDE SEQUENCE [LARGE SCALE GENOMIC DNA]</scope>
    <source>
        <strain evidence="1 2">DS1314</strain>
    </source>
</reference>
<evidence type="ECO:0000313" key="2">
    <source>
        <dbReference type="Proteomes" id="UP001233836"/>
    </source>
</evidence>
<dbReference type="EMBL" id="JAUSTI010000001">
    <property type="protein sequence ID" value="MDQ0168766.1"/>
    <property type="molecule type" value="Genomic_DNA"/>
</dbReference>
<comment type="caution">
    <text evidence="1">The sequence shown here is derived from an EMBL/GenBank/DDBJ whole genome shotgun (WGS) entry which is preliminary data.</text>
</comment>
<keyword evidence="2" id="KW-1185">Reference proteome</keyword>
<organism evidence="1 2">
    <name type="scientific">Paenibacillus tundrae</name>
    <dbReference type="NCBI Taxonomy" id="528187"/>
    <lineage>
        <taxon>Bacteria</taxon>
        <taxon>Bacillati</taxon>
        <taxon>Bacillota</taxon>
        <taxon>Bacilli</taxon>
        <taxon>Bacillales</taxon>
        <taxon>Paenibacillaceae</taxon>
        <taxon>Paenibacillus</taxon>
    </lineage>
</organism>
<evidence type="ECO:0000313" key="1">
    <source>
        <dbReference type="EMBL" id="MDQ0168766.1"/>
    </source>
</evidence>
<proteinExistence type="predicted"/>
<dbReference type="RefSeq" id="WP_307212060.1">
    <property type="nucleotide sequence ID" value="NZ_JAUSTI010000001.1"/>
</dbReference>
<dbReference type="Proteomes" id="UP001233836">
    <property type="component" value="Unassembled WGS sequence"/>
</dbReference>
<gene>
    <name evidence="1" type="ORF">J2T19_000203</name>
</gene>
<accession>A0ABT9W6A6</accession>
<name>A0ABT9W6A6_9BACL</name>
<sequence>MADPIARDPFSGTGTANVPIRNTANYIVVFNDGTTDITVTAGKFVTVVKGGDALDERVDPFTTLSISGSSAYRGYVRVITGGVG</sequence>
<protein>
    <submittedName>
        <fullName evidence="1">Uncharacterized protein</fullName>
    </submittedName>
</protein>